<evidence type="ECO:0000256" key="3">
    <source>
        <dbReference type="SAM" id="SignalP"/>
    </source>
</evidence>
<name>A0AAE0Y0N4_9GAST</name>
<dbReference type="SUPFAM" id="SSF90188">
    <property type="entry name" value="Somatomedin B domain"/>
    <property type="match status" value="1"/>
</dbReference>
<dbReference type="Gene3D" id="4.10.410.20">
    <property type="match status" value="1"/>
</dbReference>
<evidence type="ECO:0000256" key="1">
    <source>
        <dbReference type="ARBA" id="ARBA00023157"/>
    </source>
</evidence>
<feature type="signal peptide" evidence="3">
    <location>
        <begin position="1"/>
        <end position="21"/>
    </location>
</feature>
<dbReference type="EMBL" id="JAWDGP010007175">
    <property type="protein sequence ID" value="KAK3728453.1"/>
    <property type="molecule type" value="Genomic_DNA"/>
</dbReference>
<dbReference type="AlphaFoldDB" id="A0AAE0Y0N4"/>
<evidence type="ECO:0000256" key="2">
    <source>
        <dbReference type="SAM" id="MobiDB-lite"/>
    </source>
</evidence>
<gene>
    <name evidence="5" type="ORF">RRG08_017253</name>
</gene>
<keyword evidence="1" id="KW-1015">Disulfide bond</keyword>
<feature type="compositionally biased region" description="Low complexity" evidence="2">
    <location>
        <begin position="61"/>
        <end position="70"/>
    </location>
</feature>
<keyword evidence="6" id="KW-1185">Reference proteome</keyword>
<dbReference type="InterPro" id="IPR001212">
    <property type="entry name" value="Somatomedin_B_dom"/>
</dbReference>
<evidence type="ECO:0000313" key="6">
    <source>
        <dbReference type="Proteomes" id="UP001283361"/>
    </source>
</evidence>
<comment type="caution">
    <text evidence="5">The sequence shown here is derived from an EMBL/GenBank/DDBJ whole genome shotgun (WGS) entry which is preliminary data.</text>
</comment>
<proteinExistence type="predicted"/>
<keyword evidence="3" id="KW-0732">Signal</keyword>
<organism evidence="5 6">
    <name type="scientific">Elysia crispata</name>
    <name type="common">lettuce slug</name>
    <dbReference type="NCBI Taxonomy" id="231223"/>
    <lineage>
        <taxon>Eukaryota</taxon>
        <taxon>Metazoa</taxon>
        <taxon>Spiralia</taxon>
        <taxon>Lophotrochozoa</taxon>
        <taxon>Mollusca</taxon>
        <taxon>Gastropoda</taxon>
        <taxon>Heterobranchia</taxon>
        <taxon>Euthyneura</taxon>
        <taxon>Panpulmonata</taxon>
        <taxon>Sacoglossa</taxon>
        <taxon>Placobranchoidea</taxon>
        <taxon>Plakobranchidae</taxon>
        <taxon>Elysia</taxon>
    </lineage>
</organism>
<dbReference type="Pfam" id="PF01033">
    <property type="entry name" value="Somatomedin_B"/>
    <property type="match status" value="1"/>
</dbReference>
<feature type="chain" id="PRO_5042113924" description="SMB domain-containing protein" evidence="3">
    <location>
        <begin position="22"/>
        <end position="646"/>
    </location>
</feature>
<reference evidence="5" key="1">
    <citation type="journal article" date="2023" name="G3 (Bethesda)">
        <title>A reference genome for the long-term kleptoplast-retaining sea slug Elysia crispata morphotype clarki.</title>
        <authorList>
            <person name="Eastman K.E."/>
            <person name="Pendleton A.L."/>
            <person name="Shaikh M.A."/>
            <person name="Suttiyut T."/>
            <person name="Ogas R."/>
            <person name="Tomko P."/>
            <person name="Gavelis G."/>
            <person name="Widhalm J.R."/>
            <person name="Wisecaver J.H."/>
        </authorList>
    </citation>
    <scope>NUCLEOTIDE SEQUENCE</scope>
    <source>
        <strain evidence="5">ECLA1</strain>
    </source>
</reference>
<feature type="region of interest" description="Disordered" evidence="2">
    <location>
        <begin position="44"/>
        <end position="70"/>
    </location>
</feature>
<evidence type="ECO:0000259" key="4">
    <source>
        <dbReference type="PROSITE" id="PS50958"/>
    </source>
</evidence>
<dbReference type="PROSITE" id="PS50958">
    <property type="entry name" value="SMB_2"/>
    <property type="match status" value="1"/>
</dbReference>
<dbReference type="Proteomes" id="UP001283361">
    <property type="component" value="Unassembled WGS sequence"/>
</dbReference>
<feature type="domain" description="SMB" evidence="4">
    <location>
        <begin position="114"/>
        <end position="159"/>
    </location>
</feature>
<evidence type="ECO:0000313" key="5">
    <source>
        <dbReference type="EMBL" id="KAK3728453.1"/>
    </source>
</evidence>
<dbReference type="InterPro" id="IPR036024">
    <property type="entry name" value="Somatomedin_B-like_dom_sf"/>
</dbReference>
<dbReference type="PROSITE" id="PS00524">
    <property type="entry name" value="SMB_1"/>
    <property type="match status" value="1"/>
</dbReference>
<sequence>MTVFYFCVCFALVSSFKTVQAFTAQQRSNGFQGNFIFHRPIPFFSREENPNSTTESKTESSDSTFSSQSSTAMTNSYTASIKRRDCSEEVTKFVYENNLCRSTDPGSYMSSARERYTCVNRCGSRPVFGKIHTECGCDKSCVLHFDCCRDFSTACPELHSQSESLTFRKKGVSSMCIDTNFKIFTDFQQLSTRKMDFTTQMTINRVSKLPHAAPYQPRTLAQYSKSFQHYRTVDVSTRYIFNNFFNFFLRSQSVSRPIIISKIVSLNCFLEAFRKTHSINSSIGNTLKWCVPQEAKDALTPYHRACALDEIIACRCGNGETYQNYLHNACIGRNKSIPRAVKYKLNKKLKKLYVPIPEDVQCGMRTVHESPYYEYLETRSRVVTGDVIMTISPFITNWDSVVAMGGGDSPGPRVDDQLMRDMLTNTDVDFAVELTTTLERRLRCSKLTNLLSECDLEECAEGALISQSRQSRDQFRNGLSCISPVWVTVAQPFSAQTAPLCTCLRVVGALTELNIWDITLKHSENSLCSIHLTHRLKDKEEVFTSADTPINSDFPNSLLSPAKPSVHQRLQSELFQSENLCDEQLTQEPLLVCFLSPVEPGQSIQPRQCYLLASVRGARENEAFSLHAMFKTLLTAATFAYLLFSY</sequence>
<protein>
    <recommendedName>
        <fullName evidence="4">SMB domain-containing protein</fullName>
    </recommendedName>
</protein>
<accession>A0AAE0Y0N4</accession>